<feature type="compositionally biased region" description="Polar residues" evidence="1">
    <location>
        <begin position="840"/>
        <end position="853"/>
    </location>
</feature>
<sequence length="993" mass="115895">MSKVPKIPLVKSSIDYVSIFSNQQDIKTIFRRVKRSEDSFKKTLSQSHNKFYQKIMHHRRLQLQEEFGNSFDGMVDLAKPRNRHHHQDQIQKFKKFSNYIEEDIENGMSQQFKDQNNKKQRNQSEVYEKALSINNNDDFLNNNISPQRSILQRNQEQDQSFNNELVNRELEALFAQQNEVSNQRKRRITEINTDRKEIKILFDSNALDNISFIQFVKYMKDKDVLEQVLIRLQETIPELNQDGVKDLRQLLPEADKKLFMAYRDRQITMDQLKTRVNQKMQRATYKCLDDLIQDGLHPSILQNLDQAGKLIQMIHGKDSINDISIKELTSLDKPWQSNPHCLRSLFQSEQADERQALQKEQRRALANAVNHSEFHPQLLEQSVISQIDESFRGKLKEPQVIIRNRSEENLNRSKKNKKGQIFDQKLRQIQKKELYIKKLKKTLNDYSIKHQKEQQENAGDRNNQKESTKYASLGADINVLCIPFDLKKIDVAMQDQQIEESHQYNLKTNEQRYNKKGSVHRANQSVIIPLQESIINQSLANNNRLSIQAQSIDQRSVSAKGSSYGLSKKDKKKPINKEMLFLRQINQEGGKVYVNKRDQHILQEYVDDEDIFDSSVKRIEIRKPRPRDILKNGFPSQKIHMQFTNIQTAEKEIAKKPEMQADYQYVINEVLSESKFDNNELASQEEMIMSTRPANEIVRIEITTPLANQEYRDTFQVQKSEQIDLEKPQPFEQQQIQVPSVIQQSYQVLSGVLQNRKRTNVYGTHNQNSPNKLSSPTSLYQNQSFHYQNQGLKQTNPIQPSLNYEKEPIRNVYSQQISRRQSLSSKLPIQNVQSAVFTQKSLKTQEQSQNRFRNSTNNKTNSTNVSQNFLNYVENLGIHVDNSKQHLHSKEMIIKRNRIFSAKTRPNALPSSQDISFMRTPSQSSHISLGAKSMQRMDYKSGAIAYRIAMKQLQENSSLNIRTSAQLFENINTISNQLFSPVQQISQPNPPQK</sequence>
<reference evidence="2 3" key="1">
    <citation type="submission" date="2014-06" db="EMBL/GenBank/DDBJ databases">
        <authorList>
            <person name="Swart Estienne"/>
        </authorList>
    </citation>
    <scope>NUCLEOTIDE SEQUENCE [LARGE SCALE GENOMIC DNA]</scope>
    <source>
        <strain evidence="2 3">130c</strain>
    </source>
</reference>
<feature type="compositionally biased region" description="Low complexity" evidence="1">
    <location>
        <begin position="854"/>
        <end position="864"/>
    </location>
</feature>
<feature type="region of interest" description="Disordered" evidence="1">
    <location>
        <begin position="840"/>
        <end position="864"/>
    </location>
</feature>
<dbReference type="Proteomes" id="UP000039865">
    <property type="component" value="Unassembled WGS sequence"/>
</dbReference>
<evidence type="ECO:0000313" key="3">
    <source>
        <dbReference type="Proteomes" id="UP000039865"/>
    </source>
</evidence>
<dbReference type="InParanoid" id="A0A078AI85"/>
<accession>A0A078AI85</accession>
<keyword evidence="3" id="KW-1185">Reference proteome</keyword>
<gene>
    <name evidence="2" type="primary">Contig2885.g3094</name>
    <name evidence="2" type="ORF">STYLEM_10234</name>
</gene>
<dbReference type="AlphaFoldDB" id="A0A078AI85"/>
<evidence type="ECO:0000313" key="2">
    <source>
        <dbReference type="EMBL" id="CDW81222.1"/>
    </source>
</evidence>
<evidence type="ECO:0000256" key="1">
    <source>
        <dbReference type="SAM" id="MobiDB-lite"/>
    </source>
</evidence>
<proteinExistence type="predicted"/>
<name>A0A078AI85_STYLE</name>
<dbReference type="EMBL" id="CCKQ01009715">
    <property type="protein sequence ID" value="CDW81222.1"/>
    <property type="molecule type" value="Genomic_DNA"/>
</dbReference>
<organism evidence="2 3">
    <name type="scientific">Stylonychia lemnae</name>
    <name type="common">Ciliate</name>
    <dbReference type="NCBI Taxonomy" id="5949"/>
    <lineage>
        <taxon>Eukaryota</taxon>
        <taxon>Sar</taxon>
        <taxon>Alveolata</taxon>
        <taxon>Ciliophora</taxon>
        <taxon>Intramacronucleata</taxon>
        <taxon>Spirotrichea</taxon>
        <taxon>Stichotrichia</taxon>
        <taxon>Sporadotrichida</taxon>
        <taxon>Oxytrichidae</taxon>
        <taxon>Stylonychinae</taxon>
        <taxon>Stylonychia</taxon>
    </lineage>
</organism>
<protein>
    <submittedName>
        <fullName evidence="2">Uncharacterized protein</fullName>
    </submittedName>
</protein>